<proteinExistence type="predicted"/>
<keyword evidence="2" id="KW-1185">Reference proteome</keyword>
<dbReference type="AlphaFoldDB" id="A0A565BA21"/>
<reference evidence="1" key="1">
    <citation type="submission" date="2019-07" db="EMBL/GenBank/DDBJ databases">
        <authorList>
            <person name="Dittberner H."/>
        </authorList>
    </citation>
    <scope>NUCLEOTIDE SEQUENCE [LARGE SCALE GENOMIC DNA]</scope>
</reference>
<organism evidence="1 2">
    <name type="scientific">Arabis nemorensis</name>
    <dbReference type="NCBI Taxonomy" id="586526"/>
    <lineage>
        <taxon>Eukaryota</taxon>
        <taxon>Viridiplantae</taxon>
        <taxon>Streptophyta</taxon>
        <taxon>Embryophyta</taxon>
        <taxon>Tracheophyta</taxon>
        <taxon>Spermatophyta</taxon>
        <taxon>Magnoliopsida</taxon>
        <taxon>eudicotyledons</taxon>
        <taxon>Gunneridae</taxon>
        <taxon>Pentapetalae</taxon>
        <taxon>rosids</taxon>
        <taxon>malvids</taxon>
        <taxon>Brassicales</taxon>
        <taxon>Brassicaceae</taxon>
        <taxon>Arabideae</taxon>
        <taxon>Arabis</taxon>
    </lineage>
</organism>
<gene>
    <name evidence="1" type="ORF">ANE_LOCUS8450</name>
</gene>
<sequence>MGKVLEFLYTFYDEVVDGIILAKVNKKILELEESFRSLYKQVDDVRCFGEALEKQVIGLTEGGFWNGLKRYLFGKTEKKTEGTEEKKTED</sequence>
<accession>A0A565BA21</accession>
<protein>
    <submittedName>
        <fullName evidence="1">Uncharacterized protein</fullName>
    </submittedName>
</protein>
<evidence type="ECO:0000313" key="1">
    <source>
        <dbReference type="EMBL" id="VVA98005.1"/>
    </source>
</evidence>
<name>A0A565BA21_9BRAS</name>
<evidence type="ECO:0000313" key="2">
    <source>
        <dbReference type="Proteomes" id="UP000489600"/>
    </source>
</evidence>
<comment type="caution">
    <text evidence="1">The sequence shown here is derived from an EMBL/GenBank/DDBJ whole genome shotgun (WGS) entry which is preliminary data.</text>
</comment>
<dbReference type="Proteomes" id="UP000489600">
    <property type="component" value="Unassembled WGS sequence"/>
</dbReference>
<dbReference type="EMBL" id="CABITT030000003">
    <property type="protein sequence ID" value="VVA98005.1"/>
    <property type="molecule type" value="Genomic_DNA"/>
</dbReference>